<evidence type="ECO:0000313" key="3">
    <source>
        <dbReference type="Proteomes" id="UP000076798"/>
    </source>
</evidence>
<gene>
    <name evidence="2" type="ORF">SISSUDRAFT_1124386</name>
</gene>
<evidence type="ECO:0000256" key="1">
    <source>
        <dbReference type="SAM" id="MobiDB-lite"/>
    </source>
</evidence>
<reference evidence="2 3" key="1">
    <citation type="journal article" date="2016" name="Mol. Biol. Evol.">
        <title>Comparative Genomics of Early-Diverging Mushroom-Forming Fungi Provides Insights into the Origins of Lignocellulose Decay Capabilities.</title>
        <authorList>
            <person name="Nagy L.G."/>
            <person name="Riley R."/>
            <person name="Tritt A."/>
            <person name="Adam C."/>
            <person name="Daum C."/>
            <person name="Floudas D."/>
            <person name="Sun H."/>
            <person name="Yadav J.S."/>
            <person name="Pangilinan J."/>
            <person name="Larsson K.H."/>
            <person name="Matsuura K."/>
            <person name="Barry K."/>
            <person name="Labutti K."/>
            <person name="Kuo R."/>
            <person name="Ohm R.A."/>
            <person name="Bhattacharya S.S."/>
            <person name="Shirouzu T."/>
            <person name="Yoshinaga Y."/>
            <person name="Martin F.M."/>
            <person name="Grigoriev I.V."/>
            <person name="Hibbett D.S."/>
        </authorList>
    </citation>
    <scope>NUCLEOTIDE SEQUENCE [LARGE SCALE GENOMIC DNA]</scope>
    <source>
        <strain evidence="2 3">HHB10207 ss-3</strain>
    </source>
</reference>
<accession>A0A166J0Z0</accession>
<evidence type="ECO:0000313" key="2">
    <source>
        <dbReference type="EMBL" id="KZT44272.1"/>
    </source>
</evidence>
<name>A0A166J0Z0_9AGAM</name>
<proteinExistence type="predicted"/>
<keyword evidence="3" id="KW-1185">Reference proteome</keyword>
<organism evidence="2 3">
    <name type="scientific">Sistotremastrum suecicum HHB10207 ss-3</name>
    <dbReference type="NCBI Taxonomy" id="1314776"/>
    <lineage>
        <taxon>Eukaryota</taxon>
        <taxon>Fungi</taxon>
        <taxon>Dikarya</taxon>
        <taxon>Basidiomycota</taxon>
        <taxon>Agaricomycotina</taxon>
        <taxon>Agaricomycetes</taxon>
        <taxon>Sistotremastrales</taxon>
        <taxon>Sistotremastraceae</taxon>
        <taxon>Sistotremastrum</taxon>
    </lineage>
</organism>
<feature type="region of interest" description="Disordered" evidence="1">
    <location>
        <begin position="191"/>
        <end position="277"/>
    </location>
</feature>
<dbReference type="AlphaFoldDB" id="A0A166J0Z0"/>
<sequence>MDFDLAKSSQASVKDTIASTPFSSLPLKFRRKEFIQKAYKEQQLAGSSSATVTVAHKKEAPPTLHQTVSSAAPQTFGEPLRPSPANFSLSSYRVIRQQSPDHSDDEQTNLKDYLADLSHKDVAHLPLRFRRSAMMQNRRKGQYDTQMEEDDMAEHNDSGMSRTDGKNLIKFDTLADDFNSLRVSSKTVSDMGTRNVGAQGYSRAAERSLSSPGTSDSPIEALEQSRPKRSEVVNNSRYEMGSVERKIRGLPKKRMSSPTSGSSTNNWKPTGISPMTP</sequence>
<dbReference type="EMBL" id="KV428005">
    <property type="protein sequence ID" value="KZT44272.1"/>
    <property type="molecule type" value="Genomic_DNA"/>
</dbReference>
<feature type="region of interest" description="Disordered" evidence="1">
    <location>
        <begin position="46"/>
        <end position="83"/>
    </location>
</feature>
<feature type="compositionally biased region" description="Polar residues" evidence="1">
    <location>
        <begin position="256"/>
        <end position="277"/>
    </location>
</feature>
<protein>
    <submittedName>
        <fullName evidence="2">Uncharacterized protein</fullName>
    </submittedName>
</protein>
<feature type="compositionally biased region" description="Polar residues" evidence="1">
    <location>
        <begin position="208"/>
        <end position="217"/>
    </location>
</feature>
<feature type="compositionally biased region" description="Polar residues" evidence="1">
    <location>
        <begin position="64"/>
        <end position="73"/>
    </location>
</feature>
<dbReference type="Proteomes" id="UP000076798">
    <property type="component" value="Unassembled WGS sequence"/>
</dbReference>